<proteinExistence type="predicted"/>
<evidence type="ECO:0000313" key="10">
    <source>
        <dbReference type="Proteomes" id="UP000028760"/>
    </source>
</evidence>
<sequence length="180" mass="20603">MDSLSATSLFSALIFIIVFVSSVSTDQTNITAHPGQNTSLPCRSPDNKPVIVVEWIRPDLGSEYVLLYRDDQLDPENQHVMFKDRVDLQDRQMKDGNVSLVLRNVTTDDRGAYECRVVQRETNSRTETVFIINLDVLPPPGEINSEFGKEPGFLFQKYIIVFFFTVAVRWAHMESQMNRD</sequence>
<dbReference type="SMART" id="SM00409">
    <property type="entry name" value="IG"/>
    <property type="match status" value="1"/>
</dbReference>
<reference evidence="9" key="2">
    <citation type="submission" date="2025-08" db="UniProtKB">
        <authorList>
            <consortium name="Ensembl"/>
        </authorList>
    </citation>
    <scope>IDENTIFICATION</scope>
</reference>
<dbReference type="OMA" id="CIKITIT"/>
<dbReference type="PANTHER" id="PTHR24100">
    <property type="entry name" value="BUTYROPHILIN"/>
    <property type="match status" value="1"/>
</dbReference>
<dbReference type="GO" id="GO:1903037">
    <property type="term" value="P:regulation of leukocyte cell-cell adhesion"/>
    <property type="evidence" value="ECO:0007669"/>
    <property type="project" value="UniProtKB-ARBA"/>
</dbReference>
<dbReference type="GO" id="GO:0005102">
    <property type="term" value="F:signaling receptor binding"/>
    <property type="evidence" value="ECO:0007669"/>
    <property type="project" value="TreeGrafter"/>
</dbReference>
<evidence type="ECO:0000256" key="3">
    <source>
        <dbReference type="ARBA" id="ARBA00023136"/>
    </source>
</evidence>
<dbReference type="InterPro" id="IPR013783">
    <property type="entry name" value="Ig-like_fold"/>
</dbReference>
<accession>A0A087X452</accession>
<dbReference type="AlphaFoldDB" id="A0A087X452"/>
<keyword evidence="4" id="KW-1015">Disulfide bond</keyword>
<dbReference type="PANTHER" id="PTHR24100:SF151">
    <property type="entry name" value="ICOS LIGAND"/>
    <property type="match status" value="1"/>
</dbReference>
<dbReference type="GO" id="GO:0050852">
    <property type="term" value="P:T cell receptor signaling pathway"/>
    <property type="evidence" value="ECO:0007669"/>
    <property type="project" value="TreeGrafter"/>
</dbReference>
<protein>
    <recommendedName>
        <fullName evidence="8">Ig-like domain-containing protein</fullName>
    </recommendedName>
</protein>
<keyword evidence="10" id="KW-1185">Reference proteome</keyword>
<dbReference type="GO" id="GO:0009897">
    <property type="term" value="C:external side of plasma membrane"/>
    <property type="evidence" value="ECO:0007669"/>
    <property type="project" value="TreeGrafter"/>
</dbReference>
<evidence type="ECO:0000313" key="9">
    <source>
        <dbReference type="Ensembl" id="ENSPFOP00000000555.1"/>
    </source>
</evidence>
<dbReference type="GO" id="GO:0050863">
    <property type="term" value="P:regulation of T cell activation"/>
    <property type="evidence" value="ECO:0007669"/>
    <property type="project" value="UniProtKB-ARBA"/>
</dbReference>
<dbReference type="InterPro" id="IPR036179">
    <property type="entry name" value="Ig-like_dom_sf"/>
</dbReference>
<dbReference type="Gene3D" id="2.60.40.10">
    <property type="entry name" value="Immunoglobulins"/>
    <property type="match status" value="1"/>
</dbReference>
<dbReference type="InterPro" id="IPR003599">
    <property type="entry name" value="Ig_sub"/>
</dbReference>
<evidence type="ECO:0000259" key="8">
    <source>
        <dbReference type="PROSITE" id="PS50835"/>
    </source>
</evidence>
<dbReference type="InterPro" id="IPR007110">
    <property type="entry name" value="Ig-like_dom"/>
</dbReference>
<feature type="domain" description="Ig-like" evidence="8">
    <location>
        <begin position="21"/>
        <end position="130"/>
    </location>
</feature>
<dbReference type="SMART" id="SM00408">
    <property type="entry name" value="IGc2"/>
    <property type="match status" value="1"/>
</dbReference>
<name>A0A087X452_POEFO</name>
<reference evidence="10" key="1">
    <citation type="submission" date="2013-10" db="EMBL/GenBank/DDBJ databases">
        <authorList>
            <person name="Schartl M."/>
            <person name="Warren W."/>
        </authorList>
    </citation>
    <scope>NUCLEOTIDE SEQUENCE [LARGE SCALE GENOMIC DNA]</scope>
    <source>
        <strain evidence="10">female</strain>
    </source>
</reference>
<keyword evidence="6" id="KW-0393">Immunoglobulin domain</keyword>
<evidence type="ECO:0000256" key="7">
    <source>
        <dbReference type="SAM" id="SignalP"/>
    </source>
</evidence>
<dbReference type="InterPro" id="IPR050504">
    <property type="entry name" value="IgSF_BTN/MOG"/>
</dbReference>
<dbReference type="SUPFAM" id="SSF48726">
    <property type="entry name" value="Immunoglobulin"/>
    <property type="match status" value="1"/>
</dbReference>
<dbReference type="InterPro" id="IPR013106">
    <property type="entry name" value="Ig_V-set"/>
</dbReference>
<dbReference type="FunFam" id="2.60.40.10:FF:000142">
    <property type="entry name" value="V-set domain-containing T-cell activation inhibitor 1"/>
    <property type="match status" value="1"/>
</dbReference>
<evidence type="ECO:0000256" key="6">
    <source>
        <dbReference type="ARBA" id="ARBA00023319"/>
    </source>
</evidence>
<dbReference type="SMART" id="SM00406">
    <property type="entry name" value="IGv"/>
    <property type="match status" value="1"/>
</dbReference>
<dbReference type="eggNOG" id="ENOG502SVGE">
    <property type="taxonomic scope" value="Eukaryota"/>
</dbReference>
<comment type="subcellular location">
    <subcellularLocation>
        <location evidence="1">Membrane</location>
    </subcellularLocation>
</comment>
<evidence type="ECO:0000256" key="1">
    <source>
        <dbReference type="ARBA" id="ARBA00004370"/>
    </source>
</evidence>
<feature type="signal peptide" evidence="7">
    <location>
        <begin position="1"/>
        <end position="25"/>
    </location>
</feature>
<dbReference type="GeneTree" id="ENSGT00940000169709"/>
<keyword evidence="3" id="KW-0472">Membrane</keyword>
<reference evidence="9" key="3">
    <citation type="submission" date="2025-09" db="UniProtKB">
        <authorList>
            <consortium name="Ensembl"/>
        </authorList>
    </citation>
    <scope>IDENTIFICATION</scope>
</reference>
<dbReference type="Pfam" id="PF07686">
    <property type="entry name" value="V-set"/>
    <property type="match status" value="1"/>
</dbReference>
<dbReference type="PROSITE" id="PS50835">
    <property type="entry name" value="IG_LIKE"/>
    <property type="match status" value="1"/>
</dbReference>
<dbReference type="GO" id="GO:0001817">
    <property type="term" value="P:regulation of cytokine production"/>
    <property type="evidence" value="ECO:0007669"/>
    <property type="project" value="TreeGrafter"/>
</dbReference>
<evidence type="ECO:0000256" key="2">
    <source>
        <dbReference type="ARBA" id="ARBA00022729"/>
    </source>
</evidence>
<feature type="chain" id="PRO_5001832256" description="Ig-like domain-containing protein" evidence="7">
    <location>
        <begin position="26"/>
        <end position="180"/>
    </location>
</feature>
<evidence type="ECO:0000256" key="4">
    <source>
        <dbReference type="ARBA" id="ARBA00023157"/>
    </source>
</evidence>
<evidence type="ECO:0000256" key="5">
    <source>
        <dbReference type="ARBA" id="ARBA00023180"/>
    </source>
</evidence>
<keyword evidence="5" id="KW-0325">Glycoprotein</keyword>
<dbReference type="EMBL" id="AYCK01028154">
    <property type="status" value="NOT_ANNOTATED_CDS"/>
    <property type="molecule type" value="Genomic_DNA"/>
</dbReference>
<dbReference type="STRING" id="48698.ENSPFOP00000000555"/>
<organism evidence="9 10">
    <name type="scientific">Poecilia formosa</name>
    <name type="common">Amazon molly</name>
    <name type="synonym">Limia formosa</name>
    <dbReference type="NCBI Taxonomy" id="48698"/>
    <lineage>
        <taxon>Eukaryota</taxon>
        <taxon>Metazoa</taxon>
        <taxon>Chordata</taxon>
        <taxon>Craniata</taxon>
        <taxon>Vertebrata</taxon>
        <taxon>Euteleostomi</taxon>
        <taxon>Actinopterygii</taxon>
        <taxon>Neopterygii</taxon>
        <taxon>Teleostei</taxon>
        <taxon>Neoteleostei</taxon>
        <taxon>Acanthomorphata</taxon>
        <taxon>Ovalentaria</taxon>
        <taxon>Atherinomorphae</taxon>
        <taxon>Cyprinodontiformes</taxon>
        <taxon>Poeciliidae</taxon>
        <taxon>Poeciliinae</taxon>
        <taxon>Poecilia</taxon>
    </lineage>
</organism>
<keyword evidence="2 7" id="KW-0732">Signal</keyword>
<dbReference type="Ensembl" id="ENSPFOT00000000556.1">
    <property type="protein sequence ID" value="ENSPFOP00000000555.1"/>
    <property type="gene ID" value="ENSPFOG00000000618.1"/>
</dbReference>
<dbReference type="InterPro" id="IPR003598">
    <property type="entry name" value="Ig_sub2"/>
</dbReference>
<dbReference type="Proteomes" id="UP000028760">
    <property type="component" value="Unassembled WGS sequence"/>
</dbReference>